<dbReference type="Proteomes" id="UP000053660">
    <property type="component" value="Unassembled WGS sequence"/>
</dbReference>
<protein>
    <submittedName>
        <fullName evidence="1">Uncharacterized protein</fullName>
    </submittedName>
</protein>
<sequence>MGNVRRVIVLSRQPIRTYAKKCVGYAKRQVNGFDRSRSNFCVSVFIYPNKFKDPLKRNMFLNLQERSKTVSVKTPNITSYDYTKVGLAVLYDGSVI</sequence>
<accession>A0A0B1TC14</accession>
<keyword evidence="2" id="KW-1185">Reference proteome</keyword>
<evidence type="ECO:0000313" key="2">
    <source>
        <dbReference type="Proteomes" id="UP000053660"/>
    </source>
</evidence>
<dbReference type="EMBL" id="KN550187">
    <property type="protein sequence ID" value="KHJ94824.1"/>
    <property type="molecule type" value="Genomic_DNA"/>
</dbReference>
<organism evidence="1 2">
    <name type="scientific">Oesophagostomum dentatum</name>
    <name type="common">Nodular worm</name>
    <dbReference type="NCBI Taxonomy" id="61180"/>
    <lineage>
        <taxon>Eukaryota</taxon>
        <taxon>Metazoa</taxon>
        <taxon>Ecdysozoa</taxon>
        <taxon>Nematoda</taxon>
        <taxon>Chromadorea</taxon>
        <taxon>Rhabditida</taxon>
        <taxon>Rhabditina</taxon>
        <taxon>Rhabditomorpha</taxon>
        <taxon>Strongyloidea</taxon>
        <taxon>Strongylidae</taxon>
        <taxon>Oesophagostomum</taxon>
    </lineage>
</organism>
<dbReference type="AlphaFoldDB" id="A0A0B1TC14"/>
<evidence type="ECO:0000313" key="1">
    <source>
        <dbReference type="EMBL" id="KHJ94824.1"/>
    </source>
</evidence>
<reference evidence="1 2" key="1">
    <citation type="submission" date="2014-03" db="EMBL/GenBank/DDBJ databases">
        <title>Draft genome of the hookworm Oesophagostomum dentatum.</title>
        <authorList>
            <person name="Mitreva M."/>
        </authorList>
    </citation>
    <scope>NUCLEOTIDE SEQUENCE [LARGE SCALE GENOMIC DNA]</scope>
    <source>
        <strain evidence="1 2">OD-Hann</strain>
    </source>
</reference>
<name>A0A0B1TC14_OESDE</name>
<gene>
    <name evidence="1" type="ORF">OESDEN_05247</name>
</gene>
<proteinExistence type="predicted"/>